<keyword evidence="2" id="KW-1185">Reference proteome</keyword>
<sequence>MGIPAHLVEEVSPEFREEVADAVPLHATASNTRHHNPKRKD</sequence>
<evidence type="ECO:0000313" key="1">
    <source>
        <dbReference type="EMBL" id="UXQ84867.1"/>
    </source>
</evidence>
<name>A0A977XQJ4_9CAUD</name>
<reference evidence="1 2" key="1">
    <citation type="submission" date="2022-08" db="EMBL/GenBank/DDBJ databases">
        <authorList>
            <person name="Chen G.D."/>
        </authorList>
    </citation>
    <scope>NUCLEOTIDE SEQUENCE [LARGE SCALE GENOMIC DNA]</scope>
</reference>
<proteinExistence type="predicted"/>
<dbReference type="EMBL" id="OP313111">
    <property type="protein sequence ID" value="UXQ84867.1"/>
    <property type="molecule type" value="Genomic_DNA"/>
</dbReference>
<protein>
    <submittedName>
        <fullName evidence="1">Uncharacterized protein</fullName>
    </submittedName>
</protein>
<gene>
    <name evidence="1" type="ORF">10RS306A_gene4587</name>
</gene>
<accession>A0A977XQJ4</accession>
<dbReference type="Proteomes" id="UP001060584">
    <property type="component" value="Segment"/>
</dbReference>
<organism evidence="1 2">
    <name type="scientific">Ralstonia phage 10RS306A</name>
    <dbReference type="NCBI Taxonomy" id="2968818"/>
    <lineage>
        <taxon>Viruses</taxon>
        <taxon>Duplodnaviria</taxon>
        <taxon>Heunggongvirae</taxon>
        <taxon>Uroviricota</taxon>
        <taxon>Caudoviricetes</taxon>
        <taxon>Autographivirales</taxon>
        <taxon>Autotranscriptaviridae</taxon>
        <taxon>Serkorvirus</taxon>
        <taxon>Serkorvirus 10RS306A</taxon>
    </lineage>
</organism>
<evidence type="ECO:0000313" key="2">
    <source>
        <dbReference type="Proteomes" id="UP001060584"/>
    </source>
</evidence>